<reference evidence="2 3" key="1">
    <citation type="submission" date="2019-01" db="EMBL/GenBank/DDBJ databases">
        <title>Complete genome sequence of Cohnella hallensis HS21 isolated from Korean fir (Abies koreana) rhizospheric soil.</title>
        <authorList>
            <person name="Jiang L."/>
            <person name="Kang S.W."/>
            <person name="Kim S."/>
            <person name="Jung J."/>
            <person name="Kim C.Y."/>
            <person name="Kim D.H."/>
            <person name="Kim S.W."/>
            <person name="Lee J."/>
        </authorList>
    </citation>
    <scope>NUCLEOTIDE SEQUENCE [LARGE SCALE GENOMIC DNA]</scope>
    <source>
        <strain evidence="2 3">HS21</strain>
    </source>
</reference>
<sequence>MNIIALQHFEFDDIDVFKDWSHKHGHQLHIHDPSTGMPEELINSMDFLIILGGPMSAYEEDRYPWLIQEKEFIRQAIQLEKKILGICLGAQLLAELLGGKVYPAAHKEIGWHQVIRTEDRHHWFNEMPMYFHSFQWHGDTFDLPKGAKLLAYSEACEHQAFGYGDNILGLQFHLETTPVCLTTMLKEWSDEIVEGRYIQTLETIKHQVERCQMSFVMLRGLLDRMAGT</sequence>
<dbReference type="InterPro" id="IPR029062">
    <property type="entry name" value="Class_I_gatase-like"/>
</dbReference>
<dbReference type="InterPro" id="IPR017926">
    <property type="entry name" value="GATASE"/>
</dbReference>
<name>A0A3T1D422_9BACL</name>
<dbReference type="PANTHER" id="PTHR42695">
    <property type="entry name" value="GLUTAMINE AMIDOTRANSFERASE YLR126C-RELATED"/>
    <property type="match status" value="1"/>
</dbReference>
<dbReference type="RefSeq" id="WP_130607578.1">
    <property type="nucleotide sequence ID" value="NZ_AP019400.1"/>
</dbReference>
<evidence type="ECO:0000313" key="3">
    <source>
        <dbReference type="Proteomes" id="UP000289856"/>
    </source>
</evidence>
<protein>
    <submittedName>
        <fullName evidence="2">Amidotransferase</fullName>
    </submittedName>
</protein>
<dbReference type="InterPro" id="IPR044992">
    <property type="entry name" value="ChyE-like"/>
</dbReference>
<dbReference type="OrthoDB" id="9807137at2"/>
<accession>A0A3T1D422</accession>
<organism evidence="2 3">
    <name type="scientific">Cohnella abietis</name>
    <dbReference type="NCBI Taxonomy" id="2507935"/>
    <lineage>
        <taxon>Bacteria</taxon>
        <taxon>Bacillati</taxon>
        <taxon>Bacillota</taxon>
        <taxon>Bacilli</taxon>
        <taxon>Bacillales</taxon>
        <taxon>Paenibacillaceae</taxon>
        <taxon>Cohnella</taxon>
    </lineage>
</organism>
<dbReference type="GO" id="GO:0005829">
    <property type="term" value="C:cytosol"/>
    <property type="evidence" value="ECO:0007669"/>
    <property type="project" value="TreeGrafter"/>
</dbReference>
<evidence type="ECO:0000313" key="2">
    <source>
        <dbReference type="EMBL" id="BBI32788.1"/>
    </source>
</evidence>
<evidence type="ECO:0000259" key="1">
    <source>
        <dbReference type="Pfam" id="PF00117"/>
    </source>
</evidence>
<keyword evidence="2" id="KW-0808">Transferase</keyword>
<dbReference type="AlphaFoldDB" id="A0A3T1D422"/>
<dbReference type="PANTHER" id="PTHR42695:SF5">
    <property type="entry name" value="GLUTAMINE AMIDOTRANSFERASE YLR126C-RELATED"/>
    <property type="match status" value="1"/>
</dbReference>
<feature type="domain" description="Glutamine amidotransferase" evidence="1">
    <location>
        <begin position="25"/>
        <end position="178"/>
    </location>
</feature>
<dbReference type="FunFam" id="3.40.50.880:FF:000033">
    <property type="entry name" value="Glutamine amidotransferase class-I"/>
    <property type="match status" value="1"/>
</dbReference>
<proteinExistence type="predicted"/>
<dbReference type="Gene3D" id="3.40.50.880">
    <property type="match status" value="1"/>
</dbReference>
<dbReference type="Pfam" id="PF00117">
    <property type="entry name" value="GATase"/>
    <property type="match status" value="1"/>
</dbReference>
<dbReference type="CDD" id="cd01741">
    <property type="entry name" value="GATase1_1"/>
    <property type="match status" value="1"/>
</dbReference>
<keyword evidence="3" id="KW-1185">Reference proteome</keyword>
<gene>
    <name evidence="2" type="ORF">KCTCHS21_21870</name>
</gene>
<dbReference type="GO" id="GO:0016740">
    <property type="term" value="F:transferase activity"/>
    <property type="evidence" value="ECO:0007669"/>
    <property type="project" value="UniProtKB-KW"/>
</dbReference>
<dbReference type="KEGG" id="cohn:KCTCHS21_21870"/>
<dbReference type="EMBL" id="AP019400">
    <property type="protein sequence ID" value="BBI32788.1"/>
    <property type="molecule type" value="Genomic_DNA"/>
</dbReference>
<dbReference type="SUPFAM" id="SSF52317">
    <property type="entry name" value="Class I glutamine amidotransferase-like"/>
    <property type="match status" value="1"/>
</dbReference>
<dbReference type="PROSITE" id="PS51273">
    <property type="entry name" value="GATASE_TYPE_1"/>
    <property type="match status" value="1"/>
</dbReference>
<dbReference type="Proteomes" id="UP000289856">
    <property type="component" value="Chromosome"/>
</dbReference>